<proteinExistence type="predicted"/>
<feature type="transmembrane region" description="Helical" evidence="1">
    <location>
        <begin position="52"/>
        <end position="82"/>
    </location>
</feature>
<dbReference type="EMBL" id="BAABDM010000001">
    <property type="protein sequence ID" value="GAA4090210.1"/>
    <property type="molecule type" value="Genomic_DNA"/>
</dbReference>
<keyword evidence="1" id="KW-1133">Transmembrane helix</keyword>
<evidence type="ECO:0000256" key="1">
    <source>
        <dbReference type="SAM" id="Phobius"/>
    </source>
</evidence>
<keyword evidence="1" id="KW-0472">Membrane</keyword>
<gene>
    <name evidence="2" type="ORF">GCM10022414_11650</name>
</gene>
<accession>A0ABP7WLC4</accession>
<protein>
    <recommendedName>
        <fullName evidence="4">Phosphopantetheine adenylyltransferase</fullName>
    </recommendedName>
</protein>
<evidence type="ECO:0000313" key="2">
    <source>
        <dbReference type="EMBL" id="GAA4090210.1"/>
    </source>
</evidence>
<name>A0ABP7WLC4_9GAMM</name>
<dbReference type="RefSeq" id="WP_344933367.1">
    <property type="nucleotide sequence ID" value="NZ_BAABDM010000001.1"/>
</dbReference>
<feature type="transmembrane region" description="Helical" evidence="1">
    <location>
        <begin position="102"/>
        <end position="120"/>
    </location>
</feature>
<comment type="caution">
    <text evidence="2">The sequence shown here is derived from an EMBL/GenBank/DDBJ whole genome shotgun (WGS) entry which is preliminary data.</text>
</comment>
<reference evidence="3" key="1">
    <citation type="journal article" date="2019" name="Int. J. Syst. Evol. Microbiol.">
        <title>The Global Catalogue of Microorganisms (GCM) 10K type strain sequencing project: providing services to taxonomists for standard genome sequencing and annotation.</title>
        <authorList>
            <consortium name="The Broad Institute Genomics Platform"/>
            <consortium name="The Broad Institute Genome Sequencing Center for Infectious Disease"/>
            <person name="Wu L."/>
            <person name="Ma J."/>
        </authorList>
    </citation>
    <scope>NUCLEOTIDE SEQUENCE [LARGE SCALE GENOMIC DNA]</scope>
    <source>
        <strain evidence="3">JCM 17304</strain>
    </source>
</reference>
<keyword evidence="3" id="KW-1185">Reference proteome</keyword>
<evidence type="ECO:0000313" key="3">
    <source>
        <dbReference type="Proteomes" id="UP001500392"/>
    </source>
</evidence>
<feature type="transmembrane region" description="Helical" evidence="1">
    <location>
        <begin position="6"/>
        <end position="31"/>
    </location>
</feature>
<keyword evidence="1" id="KW-0812">Transmembrane</keyword>
<organism evidence="2 3">
    <name type="scientific">Zhongshania borealis</name>
    <dbReference type="NCBI Taxonomy" id="889488"/>
    <lineage>
        <taxon>Bacteria</taxon>
        <taxon>Pseudomonadati</taxon>
        <taxon>Pseudomonadota</taxon>
        <taxon>Gammaproteobacteria</taxon>
        <taxon>Cellvibrionales</taxon>
        <taxon>Spongiibacteraceae</taxon>
        <taxon>Zhongshania</taxon>
    </lineage>
</organism>
<evidence type="ECO:0008006" key="4">
    <source>
        <dbReference type="Google" id="ProtNLM"/>
    </source>
</evidence>
<sequence length="124" mass="13193">MLDHVISAILVIVGVINFVPVAGVLSSAALAKAYGIDPPTGDVLVLLRHRAVLFGIVGGFIITSAFLTYLQGAAVVMAYVSMLSYVQLAWNAGNELLSIKKIDVVAILLLSIVPVLWMMTEIRA</sequence>
<dbReference type="Proteomes" id="UP001500392">
    <property type="component" value="Unassembled WGS sequence"/>
</dbReference>